<reference evidence="6 7" key="1">
    <citation type="journal article" date="2015" name="Int. J. Syst. Evol. Microbiol.">
        <title>Carboxylicivirga linearis sp. nov., isolated from a sea cucumber culture pond.</title>
        <authorList>
            <person name="Wang F.Q."/>
            <person name="Zhou Y.X."/>
            <person name="Lin X.Z."/>
            <person name="Chen G.J."/>
            <person name="Du Z.J."/>
        </authorList>
    </citation>
    <scope>NUCLEOTIDE SEQUENCE [LARGE SCALE GENOMIC DNA]</scope>
    <source>
        <strain evidence="6 7">FB218</strain>
    </source>
</reference>
<gene>
    <name evidence="6" type="ORF">KEM10_14645</name>
</gene>
<dbReference type="EC" id="2.4.-.-" evidence="6"/>
<keyword evidence="4" id="KW-0812">Transmembrane</keyword>
<dbReference type="Gene3D" id="3.90.550.10">
    <property type="entry name" value="Spore Coat Polysaccharide Biosynthesis Protein SpsA, Chain A"/>
    <property type="match status" value="1"/>
</dbReference>
<evidence type="ECO:0000256" key="3">
    <source>
        <dbReference type="ARBA" id="ARBA00022679"/>
    </source>
</evidence>
<protein>
    <submittedName>
        <fullName evidence="6">Glycosyltransferase</fullName>
        <ecNumber evidence="6">2.4.-.-</ecNumber>
    </submittedName>
</protein>
<dbReference type="EMBL" id="JAGUCO010000012">
    <property type="protein sequence ID" value="MBS2099531.1"/>
    <property type="molecule type" value="Genomic_DNA"/>
</dbReference>
<feature type="transmembrane region" description="Helical" evidence="4">
    <location>
        <begin position="334"/>
        <end position="358"/>
    </location>
</feature>
<dbReference type="InterPro" id="IPR029044">
    <property type="entry name" value="Nucleotide-diphossugar_trans"/>
</dbReference>
<evidence type="ECO:0000259" key="5">
    <source>
        <dbReference type="Pfam" id="PF00535"/>
    </source>
</evidence>
<sequence length="368" mass="41960">MLIIFLIFTGLIFFLYLLQTEKWRRVWKKEPVFITENLDQPPFISVVVAYKDEQDNLPNLLSSLSQQIFTNWELILVDDYSEDEGLNVCKELVNRFPFSIRCLSNSSGQGKKQALQVGAQMAKGELLVTTDADCSFESNWLQTIASFYKKHNSDLIIAPVRLKNDSGLLSAFQAYEFTALQITGGAAALNHSPIMLNGANLGCKRDLYLNADLMNTIASGDDMFLLEWAKKQGKKVHYLKSPKSMVYTPSESTYSEVLRQKSRWALKAKYYSDKKILVTGALVSLLTLMQLVLLVTAFFNPFSAFVFVLLLVSKSVIDFRLLREGSYLFGLMPCLRLLLFFQLLYPFYVLSVFVYPLFVPLTWKGRKI</sequence>
<dbReference type="PANTHER" id="PTHR43630:SF1">
    <property type="entry name" value="POLY-BETA-1,6-N-ACETYL-D-GLUCOSAMINE SYNTHASE"/>
    <property type="match status" value="1"/>
</dbReference>
<keyword evidence="4" id="KW-1133">Transmembrane helix</keyword>
<feature type="domain" description="Glycosyltransferase 2-like" evidence="5">
    <location>
        <begin position="45"/>
        <end position="167"/>
    </location>
</feature>
<comment type="similarity">
    <text evidence="1">Belongs to the glycosyltransferase 2 family.</text>
</comment>
<dbReference type="InterPro" id="IPR001173">
    <property type="entry name" value="Glyco_trans_2-like"/>
</dbReference>
<organism evidence="6 7">
    <name type="scientific">Carboxylicivirga linearis</name>
    <dbReference type="NCBI Taxonomy" id="1628157"/>
    <lineage>
        <taxon>Bacteria</taxon>
        <taxon>Pseudomonadati</taxon>
        <taxon>Bacteroidota</taxon>
        <taxon>Bacteroidia</taxon>
        <taxon>Marinilabiliales</taxon>
        <taxon>Marinilabiliaceae</taxon>
        <taxon>Carboxylicivirga</taxon>
    </lineage>
</organism>
<dbReference type="RefSeq" id="WP_212216775.1">
    <property type="nucleotide sequence ID" value="NZ_JAGUCO010000012.1"/>
</dbReference>
<keyword evidence="4" id="KW-0472">Membrane</keyword>
<evidence type="ECO:0000256" key="1">
    <source>
        <dbReference type="ARBA" id="ARBA00006739"/>
    </source>
</evidence>
<evidence type="ECO:0000313" key="7">
    <source>
        <dbReference type="Proteomes" id="UP000708576"/>
    </source>
</evidence>
<dbReference type="GO" id="GO:0016757">
    <property type="term" value="F:glycosyltransferase activity"/>
    <property type="evidence" value="ECO:0007669"/>
    <property type="project" value="UniProtKB-KW"/>
</dbReference>
<keyword evidence="2 6" id="KW-0328">Glycosyltransferase</keyword>
<dbReference type="PANTHER" id="PTHR43630">
    <property type="entry name" value="POLY-BETA-1,6-N-ACETYL-D-GLUCOSAMINE SYNTHASE"/>
    <property type="match status" value="1"/>
</dbReference>
<name>A0ABS5JX93_9BACT</name>
<keyword evidence="7" id="KW-1185">Reference proteome</keyword>
<dbReference type="Pfam" id="PF00535">
    <property type="entry name" value="Glycos_transf_2"/>
    <property type="match status" value="1"/>
</dbReference>
<evidence type="ECO:0000313" key="6">
    <source>
        <dbReference type="EMBL" id="MBS2099531.1"/>
    </source>
</evidence>
<proteinExistence type="inferred from homology"/>
<accession>A0ABS5JX93</accession>
<evidence type="ECO:0000256" key="2">
    <source>
        <dbReference type="ARBA" id="ARBA00022676"/>
    </source>
</evidence>
<dbReference type="SUPFAM" id="SSF53448">
    <property type="entry name" value="Nucleotide-diphospho-sugar transferases"/>
    <property type="match status" value="1"/>
</dbReference>
<dbReference type="Proteomes" id="UP000708576">
    <property type="component" value="Unassembled WGS sequence"/>
</dbReference>
<comment type="caution">
    <text evidence="6">The sequence shown here is derived from an EMBL/GenBank/DDBJ whole genome shotgun (WGS) entry which is preliminary data.</text>
</comment>
<evidence type="ECO:0000256" key="4">
    <source>
        <dbReference type="SAM" id="Phobius"/>
    </source>
</evidence>
<keyword evidence="3 6" id="KW-0808">Transferase</keyword>